<dbReference type="Proteomes" id="UP000008312">
    <property type="component" value="Unassembled WGS sequence"/>
</dbReference>
<dbReference type="AlphaFoldDB" id="D8LWZ8"/>
<dbReference type="InterPro" id="IPR011545">
    <property type="entry name" value="DEAD/DEAH_box_helicase_dom"/>
</dbReference>
<dbReference type="OrthoDB" id="10253254at2759"/>
<dbReference type="GO" id="GO:0071006">
    <property type="term" value="C:U2-type catalytic step 1 spliceosome"/>
    <property type="evidence" value="ECO:0007669"/>
    <property type="project" value="UniProtKB-ARBA"/>
</dbReference>
<keyword evidence="8" id="KW-0508">mRNA splicing</keyword>
<dbReference type="InParanoid" id="D8LWZ8"/>
<evidence type="ECO:0000313" key="14">
    <source>
        <dbReference type="EMBL" id="CBK20793.2"/>
    </source>
</evidence>
<sequence>MDATIWDETQMERTKLTVGAQDKKQRGSEYDFVQEDAIEFVERCLSNGIRIEDLLQERKEKEEKLSQANSEFERIQIERATLPVTKYRQQVLDMVEKNQIVIIEAETGSGKTTQIPQFLHEAGYTKRGMIGCTQPRRVACMEVSSRVAQEMGVKLGNEVGYSVRFENKTNERTVLKYLTDGMLLREFLTEPDLESYSVMMIDEAHERSLHTDVLLGLIKDVARAREDLKIIISSATIDSAKFSHYFDDAPILSIPGRRFSVMTHYLKAPVNDYQIVCVKTVMQIHITQELPGDILVFLTGQEDIEAVQEGLQKQVRLYGNKIKELLVLPLYSALPRKEQQLCFQKTPPNVRKVVLATNVAETSLTIDGICYVVDAGFCKQNSFNPRTGMESLVITPISKAASMQREGRAGRVRDGHCFRLYTEYTYEHELPEFTTPEIQRTNLTSVCIMLKSIGIPDILHFDWLDAPPVESLMRALEHLYALGALNDEGELTKLGRCIAEFPCDPTMSKSIIASQKYHCVGSILTICAMLDVNNSVFYRPKGQEMHADNARQGFAHGTNGDHIALLNVYNQWKEADYAENWCYDNFVQYRSMTRARDIRDQLEGLCDRVEVDYKSDRPDDDTLNEAIRKALCEGFFYNICKLQNGGTYHTIKKPKVVSIHPSSSLFKLENPPDFVLFQEMVFTKMEYIRVVSIVDIKWLKEIAPHYYNSNDLEDESKKKMPKVVKRN</sequence>
<dbReference type="GO" id="GO:0071013">
    <property type="term" value="C:catalytic step 2 spliceosome"/>
    <property type="evidence" value="ECO:0007669"/>
    <property type="project" value="TreeGrafter"/>
</dbReference>
<dbReference type="InterPro" id="IPR048333">
    <property type="entry name" value="HA2_WH"/>
</dbReference>
<comment type="catalytic activity">
    <reaction evidence="10">
        <text>ATP + H2O = ADP + phosphate + H(+)</text>
        <dbReference type="Rhea" id="RHEA:13065"/>
        <dbReference type="ChEBI" id="CHEBI:15377"/>
        <dbReference type="ChEBI" id="CHEBI:15378"/>
        <dbReference type="ChEBI" id="CHEBI:30616"/>
        <dbReference type="ChEBI" id="CHEBI:43474"/>
        <dbReference type="ChEBI" id="CHEBI:456216"/>
        <dbReference type="EC" id="3.6.4.13"/>
    </reaction>
</comment>
<evidence type="ECO:0000256" key="10">
    <source>
        <dbReference type="ARBA" id="ARBA00047984"/>
    </source>
</evidence>
<dbReference type="GeneID" id="24918336"/>
<keyword evidence="5" id="KW-0378">Hydrolase</keyword>
<evidence type="ECO:0000259" key="12">
    <source>
        <dbReference type="PROSITE" id="PS51192"/>
    </source>
</evidence>
<dbReference type="OMA" id="PLDPMMS"/>
<evidence type="ECO:0000313" key="15">
    <source>
        <dbReference type="Proteomes" id="UP000008312"/>
    </source>
</evidence>
<dbReference type="EMBL" id="FN668639">
    <property type="protein sequence ID" value="CBK20793.2"/>
    <property type="molecule type" value="Genomic_DNA"/>
</dbReference>
<dbReference type="InterPro" id="IPR014001">
    <property type="entry name" value="Helicase_ATP-bd"/>
</dbReference>
<dbReference type="GO" id="GO:0016787">
    <property type="term" value="F:hydrolase activity"/>
    <property type="evidence" value="ECO:0007669"/>
    <property type="project" value="UniProtKB-KW"/>
</dbReference>
<dbReference type="Gene3D" id="3.40.50.300">
    <property type="entry name" value="P-loop containing nucleotide triphosphate hydrolases"/>
    <property type="match status" value="2"/>
</dbReference>
<keyword evidence="4" id="KW-0547">Nucleotide-binding</keyword>
<dbReference type="PROSITE" id="PS51194">
    <property type="entry name" value="HELICASE_CTER"/>
    <property type="match status" value="1"/>
</dbReference>
<proteinExistence type="predicted"/>
<feature type="domain" description="Helicase C-terminal" evidence="13">
    <location>
        <begin position="280"/>
        <end position="454"/>
    </location>
</feature>
<evidence type="ECO:0000256" key="8">
    <source>
        <dbReference type="ARBA" id="ARBA00023187"/>
    </source>
</evidence>
<reference evidence="14" key="1">
    <citation type="submission" date="2010-02" db="EMBL/GenBank/DDBJ databases">
        <title>Sequencing and annotation of the Blastocystis hominis genome.</title>
        <authorList>
            <person name="Wincker P."/>
        </authorList>
    </citation>
    <scope>NUCLEOTIDE SEQUENCE</scope>
    <source>
        <strain evidence="14">Singapore isolate B</strain>
    </source>
</reference>
<evidence type="ECO:0000256" key="2">
    <source>
        <dbReference type="ARBA" id="ARBA00012552"/>
    </source>
</evidence>
<dbReference type="SMART" id="SM00487">
    <property type="entry name" value="DEXDc"/>
    <property type="match status" value="1"/>
</dbReference>
<evidence type="ECO:0000256" key="6">
    <source>
        <dbReference type="ARBA" id="ARBA00022806"/>
    </source>
</evidence>
<dbReference type="Pfam" id="PF04408">
    <property type="entry name" value="WHD_HA2"/>
    <property type="match status" value="1"/>
</dbReference>
<dbReference type="Pfam" id="PF07717">
    <property type="entry name" value="OB_NTP_bind"/>
    <property type="match status" value="1"/>
</dbReference>
<dbReference type="PANTHER" id="PTHR18934">
    <property type="entry name" value="ATP-DEPENDENT RNA HELICASE"/>
    <property type="match status" value="1"/>
</dbReference>
<dbReference type="Pfam" id="PF21010">
    <property type="entry name" value="HA2_C"/>
    <property type="match status" value="1"/>
</dbReference>
<comment type="subcellular location">
    <subcellularLocation>
        <location evidence="1">Nucleus</location>
    </subcellularLocation>
</comment>
<dbReference type="InterPro" id="IPR001650">
    <property type="entry name" value="Helicase_C-like"/>
</dbReference>
<dbReference type="InterPro" id="IPR011709">
    <property type="entry name" value="DEAD-box_helicase_OB_fold"/>
</dbReference>
<dbReference type="EC" id="3.6.4.13" evidence="2"/>
<protein>
    <recommendedName>
        <fullName evidence="2">RNA helicase</fullName>
        <ecNumber evidence="2">3.6.4.13</ecNumber>
    </recommendedName>
</protein>
<dbReference type="Gene3D" id="1.20.120.1080">
    <property type="match status" value="1"/>
</dbReference>
<evidence type="ECO:0000256" key="1">
    <source>
        <dbReference type="ARBA" id="ARBA00004123"/>
    </source>
</evidence>
<feature type="domain" description="Helicase ATP-binding" evidence="12">
    <location>
        <begin position="92"/>
        <end position="255"/>
    </location>
</feature>
<dbReference type="InterPro" id="IPR002464">
    <property type="entry name" value="DNA/RNA_helicase_DEAH_CS"/>
</dbReference>
<organism evidence="14">
    <name type="scientific">Blastocystis hominis</name>
    <dbReference type="NCBI Taxonomy" id="12968"/>
    <lineage>
        <taxon>Eukaryota</taxon>
        <taxon>Sar</taxon>
        <taxon>Stramenopiles</taxon>
        <taxon>Bigyra</taxon>
        <taxon>Opalozoa</taxon>
        <taxon>Opalinata</taxon>
        <taxon>Blastocystidae</taxon>
        <taxon>Blastocystis</taxon>
    </lineage>
</organism>
<evidence type="ECO:0000256" key="11">
    <source>
        <dbReference type="SAM" id="Coils"/>
    </source>
</evidence>
<evidence type="ECO:0000256" key="3">
    <source>
        <dbReference type="ARBA" id="ARBA00022664"/>
    </source>
</evidence>
<keyword evidence="3" id="KW-0507">mRNA processing</keyword>
<keyword evidence="9" id="KW-0539">Nucleus</keyword>
<dbReference type="PROSITE" id="PS00690">
    <property type="entry name" value="DEAH_ATP_HELICASE"/>
    <property type="match status" value="1"/>
</dbReference>
<keyword evidence="15" id="KW-1185">Reference proteome</keyword>
<dbReference type="SMART" id="SM00490">
    <property type="entry name" value="HELICc"/>
    <property type="match status" value="1"/>
</dbReference>
<keyword evidence="6" id="KW-0347">Helicase</keyword>
<dbReference type="GO" id="GO:0003723">
    <property type="term" value="F:RNA binding"/>
    <property type="evidence" value="ECO:0007669"/>
    <property type="project" value="TreeGrafter"/>
</dbReference>
<dbReference type="GO" id="GO:0005524">
    <property type="term" value="F:ATP binding"/>
    <property type="evidence" value="ECO:0007669"/>
    <property type="project" value="UniProtKB-KW"/>
</dbReference>
<dbReference type="FunFam" id="3.40.50.300:FF:000726">
    <property type="entry name" value="Pre-mRNA-splicing factor ATP-dependent RNA helicase"/>
    <property type="match status" value="1"/>
</dbReference>
<dbReference type="InterPro" id="IPR027417">
    <property type="entry name" value="P-loop_NTPase"/>
</dbReference>
<evidence type="ECO:0000256" key="4">
    <source>
        <dbReference type="ARBA" id="ARBA00022741"/>
    </source>
</evidence>
<feature type="coiled-coil region" evidence="11">
    <location>
        <begin position="51"/>
        <end position="78"/>
    </location>
</feature>
<dbReference type="RefSeq" id="XP_012894841.1">
    <property type="nucleotide sequence ID" value="XM_013039387.1"/>
</dbReference>
<dbReference type="PANTHER" id="PTHR18934:SF83">
    <property type="entry name" value="PRE-MRNA-SPLICING FACTOR ATP-DEPENDENT RNA HELICASE DHX16"/>
    <property type="match status" value="1"/>
</dbReference>
<dbReference type="SMART" id="SM00847">
    <property type="entry name" value="HA2"/>
    <property type="match status" value="1"/>
</dbReference>
<evidence type="ECO:0000256" key="7">
    <source>
        <dbReference type="ARBA" id="ARBA00022840"/>
    </source>
</evidence>
<dbReference type="Pfam" id="PF00270">
    <property type="entry name" value="DEAD"/>
    <property type="match status" value="1"/>
</dbReference>
<evidence type="ECO:0000256" key="5">
    <source>
        <dbReference type="ARBA" id="ARBA00022801"/>
    </source>
</evidence>
<name>D8LWZ8_BLAHO</name>
<dbReference type="GO" id="GO:0006397">
    <property type="term" value="P:mRNA processing"/>
    <property type="evidence" value="ECO:0007669"/>
    <property type="project" value="UniProtKB-KW"/>
</dbReference>
<dbReference type="FunFam" id="3.40.50.300:FF:000007">
    <property type="entry name" value="Pre-mRNA-splicing factor ATP-dependent RNA helicase"/>
    <property type="match status" value="1"/>
</dbReference>
<dbReference type="CDD" id="cd18791">
    <property type="entry name" value="SF2_C_RHA"/>
    <property type="match status" value="1"/>
</dbReference>
<gene>
    <name evidence="14" type="ORF">GSBLH_T00001057001</name>
</gene>
<dbReference type="Pfam" id="PF00271">
    <property type="entry name" value="Helicase_C"/>
    <property type="match status" value="1"/>
</dbReference>
<dbReference type="GO" id="GO:0008380">
    <property type="term" value="P:RNA splicing"/>
    <property type="evidence" value="ECO:0007669"/>
    <property type="project" value="UniProtKB-KW"/>
</dbReference>
<evidence type="ECO:0000256" key="9">
    <source>
        <dbReference type="ARBA" id="ARBA00023242"/>
    </source>
</evidence>
<dbReference type="FunFam" id="1.20.120.1080:FF:000001">
    <property type="entry name" value="Pre-mRNA-splicing factor ATP-dependent RNA helicase"/>
    <property type="match status" value="1"/>
</dbReference>
<dbReference type="InterPro" id="IPR007502">
    <property type="entry name" value="Helicase-assoc_dom"/>
</dbReference>
<dbReference type="SUPFAM" id="SSF52540">
    <property type="entry name" value="P-loop containing nucleoside triphosphate hydrolases"/>
    <property type="match status" value="1"/>
</dbReference>
<keyword evidence="7" id="KW-0067">ATP-binding</keyword>
<evidence type="ECO:0000259" key="13">
    <source>
        <dbReference type="PROSITE" id="PS51194"/>
    </source>
</evidence>
<accession>D8LWZ8</accession>
<dbReference type="PROSITE" id="PS51192">
    <property type="entry name" value="HELICASE_ATP_BIND_1"/>
    <property type="match status" value="1"/>
</dbReference>
<dbReference type="GO" id="GO:0003724">
    <property type="term" value="F:RNA helicase activity"/>
    <property type="evidence" value="ECO:0007669"/>
    <property type="project" value="UniProtKB-EC"/>
</dbReference>
<keyword evidence="11" id="KW-0175">Coiled coil</keyword>